<dbReference type="Gene3D" id="1.25.40.10">
    <property type="entry name" value="Tetratricopeptide repeat domain"/>
    <property type="match status" value="1"/>
</dbReference>
<dbReference type="AlphaFoldDB" id="A0A2P4PSZ5"/>
<dbReference type="SMART" id="SM00671">
    <property type="entry name" value="SEL1"/>
    <property type="match status" value="3"/>
</dbReference>
<dbReference type="InterPro" id="IPR059179">
    <property type="entry name" value="MLKL-like_MCAfunc"/>
</dbReference>
<dbReference type="InterPro" id="IPR011990">
    <property type="entry name" value="TPR-like_helical_dom_sf"/>
</dbReference>
<organism evidence="6 7">
    <name type="scientific">Rhizophagus irregularis (strain DAOM 181602 / DAOM 197198 / MUCL 43194)</name>
    <name type="common">Arbuscular mycorrhizal fungus</name>
    <name type="synonym">Glomus intraradices</name>
    <dbReference type="NCBI Taxonomy" id="747089"/>
    <lineage>
        <taxon>Eukaryota</taxon>
        <taxon>Fungi</taxon>
        <taxon>Fungi incertae sedis</taxon>
        <taxon>Mucoromycota</taxon>
        <taxon>Glomeromycotina</taxon>
        <taxon>Glomeromycetes</taxon>
        <taxon>Glomerales</taxon>
        <taxon>Glomeraceae</taxon>
        <taxon>Rhizophagus</taxon>
    </lineage>
</organism>
<evidence type="ECO:0000256" key="3">
    <source>
        <dbReference type="ARBA" id="ARBA00022777"/>
    </source>
</evidence>
<feature type="domain" description="Protein kinase" evidence="5">
    <location>
        <begin position="149"/>
        <end position="411"/>
    </location>
</feature>
<dbReference type="GO" id="GO:0007166">
    <property type="term" value="P:cell surface receptor signaling pathway"/>
    <property type="evidence" value="ECO:0007669"/>
    <property type="project" value="InterPro"/>
</dbReference>
<sequence>MDKHNESSIVIDEKDPIIPFIPLIGAVTTIINEIISALYDRTKLAEYAVDTLQRRKKFYESNFKRQDWYDAFNRFVDVLKDIKNFAKEISTIRGYQKYLKSYSFKDKFEELSVKYDTVMKDLNFILTFSNEEQRRYDNECLMDDVAEMKEFLQNIDDGFINTNQMMKLRKKSYKTSINVACIPFELNEMDQEDRKNKQLVILSKLSECTNILKFYGLANLDGLNHLVVEWAQYGTLRETYEAYDIPWTRKLHIATDIYVYKRQFLHSAEIYHHDLQCENVMLTDHLAPKLANFEYTRRASIINMTRRFHWLAPEKMTDKNPRYTAKCEIFSFGMLLWELTFGKVPYQGWDMDKLSAHVLQGKREKIKFGLAANKRDSDIQKCLEYVIREAWKQKPQDRISLLNLFNTLERLQTKYKNVVEQELGLLPQKTLDLDGTGTPIFSDADAEGEGMELPECENFTLDFEIDTMITLEEGIKAHKNRDYEKAWKCFEYHALNGSAYAKHWMGYYLWEGRSVEKNQEEAARLFKEAADKGIHDAQLRYAFTLQESLGKKKEREEFIKYLTLAADGGNSTAQFNLGDAYIKGKLNIPKDEKKGLYYLRLSVLQDHPNAVKLLEKMKIDFTEEQTH</sequence>
<dbReference type="InterPro" id="IPR006597">
    <property type="entry name" value="Sel1-like"/>
</dbReference>
<dbReference type="GO" id="GO:0004674">
    <property type="term" value="F:protein serine/threonine kinase activity"/>
    <property type="evidence" value="ECO:0007669"/>
    <property type="project" value="TreeGrafter"/>
</dbReference>
<dbReference type="Pfam" id="PF08238">
    <property type="entry name" value="Sel1"/>
    <property type="match status" value="3"/>
</dbReference>
<gene>
    <name evidence="6" type="ORF">GLOIN_2v1636207</name>
</gene>
<dbReference type="Proteomes" id="UP000018888">
    <property type="component" value="Unassembled WGS sequence"/>
</dbReference>
<dbReference type="Gene3D" id="1.10.510.10">
    <property type="entry name" value="Transferase(Phosphotransferase) domain 1"/>
    <property type="match status" value="1"/>
</dbReference>
<dbReference type="InterPro" id="IPR001245">
    <property type="entry name" value="Ser-Thr/Tyr_kinase_cat_dom"/>
</dbReference>
<reference evidence="6 7" key="1">
    <citation type="journal article" date="2013" name="Proc. Natl. Acad. Sci. U.S.A.">
        <title>Genome of an arbuscular mycorrhizal fungus provides insight into the oldest plant symbiosis.</title>
        <authorList>
            <person name="Tisserant E."/>
            <person name="Malbreil M."/>
            <person name="Kuo A."/>
            <person name="Kohler A."/>
            <person name="Symeonidi A."/>
            <person name="Balestrini R."/>
            <person name="Charron P."/>
            <person name="Duensing N."/>
            <person name="Frei Dit Frey N."/>
            <person name="Gianinazzi-Pearson V."/>
            <person name="Gilbert L.B."/>
            <person name="Handa Y."/>
            <person name="Herr J.R."/>
            <person name="Hijri M."/>
            <person name="Koul R."/>
            <person name="Kawaguchi M."/>
            <person name="Krajinski F."/>
            <person name="Lammers P.J."/>
            <person name="Masclaux F.G."/>
            <person name="Murat C."/>
            <person name="Morin E."/>
            <person name="Ndikumana S."/>
            <person name="Pagni M."/>
            <person name="Petitpierre D."/>
            <person name="Requena N."/>
            <person name="Rosikiewicz P."/>
            <person name="Riley R."/>
            <person name="Saito K."/>
            <person name="San Clemente H."/>
            <person name="Shapiro H."/>
            <person name="van Tuinen D."/>
            <person name="Becard G."/>
            <person name="Bonfante P."/>
            <person name="Paszkowski U."/>
            <person name="Shachar-Hill Y.Y."/>
            <person name="Tuskan G.A."/>
            <person name="Young P.W."/>
            <person name="Sanders I.R."/>
            <person name="Henrissat B."/>
            <person name="Rensing S.A."/>
            <person name="Grigoriev I.V."/>
            <person name="Corradi N."/>
            <person name="Roux C."/>
            <person name="Martin F."/>
        </authorList>
    </citation>
    <scope>NUCLEOTIDE SEQUENCE [LARGE SCALE GENOMIC DNA]</scope>
    <source>
        <strain evidence="6 7">DAOM 197198</strain>
    </source>
</reference>
<dbReference type="GO" id="GO:0005524">
    <property type="term" value="F:ATP binding"/>
    <property type="evidence" value="ECO:0007669"/>
    <property type="project" value="UniProtKB-KW"/>
</dbReference>
<dbReference type="PANTHER" id="PTHR44329:SF288">
    <property type="entry name" value="MITOGEN-ACTIVATED PROTEIN KINASE KINASE KINASE 20"/>
    <property type="match status" value="1"/>
</dbReference>
<dbReference type="InterPro" id="IPR000719">
    <property type="entry name" value="Prot_kinase_dom"/>
</dbReference>
<dbReference type="InterPro" id="IPR036537">
    <property type="entry name" value="Adaptor_Cbl_N_dom_sf"/>
</dbReference>
<evidence type="ECO:0000256" key="1">
    <source>
        <dbReference type="ARBA" id="ARBA00022679"/>
    </source>
</evidence>
<evidence type="ECO:0000313" key="7">
    <source>
        <dbReference type="Proteomes" id="UP000018888"/>
    </source>
</evidence>
<dbReference type="InterPro" id="IPR011009">
    <property type="entry name" value="Kinase-like_dom_sf"/>
</dbReference>
<keyword evidence="4" id="KW-0067">ATP-binding</keyword>
<keyword evidence="7" id="KW-1185">Reference proteome</keyword>
<evidence type="ECO:0000256" key="2">
    <source>
        <dbReference type="ARBA" id="ARBA00022741"/>
    </source>
</evidence>
<protein>
    <submittedName>
        <fullName evidence="6">Kinase-like domain-containing protein</fullName>
    </submittedName>
</protein>
<dbReference type="VEuPathDB" id="FungiDB:RhiirFUN_018946"/>
<name>A0A2P4PSZ5_RHIID</name>
<dbReference type="CDD" id="cd21037">
    <property type="entry name" value="MLKL_NTD"/>
    <property type="match status" value="1"/>
</dbReference>
<comment type="caution">
    <text evidence="6">The sequence shown here is derived from an EMBL/GenBank/DDBJ whole genome shotgun (WGS) entry which is preliminary data.</text>
</comment>
<dbReference type="PANTHER" id="PTHR44329">
    <property type="entry name" value="SERINE/THREONINE-PROTEIN KINASE TNNI3K-RELATED"/>
    <property type="match status" value="1"/>
</dbReference>
<dbReference type="InterPro" id="IPR051681">
    <property type="entry name" value="Ser/Thr_Kinases-Pseudokinases"/>
</dbReference>
<dbReference type="EMBL" id="AUPC02000151">
    <property type="protein sequence ID" value="POG68518.1"/>
    <property type="molecule type" value="Genomic_DNA"/>
</dbReference>
<dbReference type="SUPFAM" id="SSF81901">
    <property type="entry name" value="HCP-like"/>
    <property type="match status" value="1"/>
</dbReference>
<evidence type="ECO:0000256" key="4">
    <source>
        <dbReference type="ARBA" id="ARBA00022840"/>
    </source>
</evidence>
<dbReference type="Gene3D" id="1.20.930.20">
    <property type="entry name" value="Adaptor protein Cbl, N-terminal domain"/>
    <property type="match status" value="1"/>
</dbReference>
<keyword evidence="3" id="KW-0418">Kinase</keyword>
<evidence type="ECO:0000313" key="6">
    <source>
        <dbReference type="EMBL" id="POG68518.1"/>
    </source>
</evidence>
<keyword evidence="1" id="KW-0808">Transferase</keyword>
<evidence type="ECO:0000259" key="5">
    <source>
        <dbReference type="PROSITE" id="PS50011"/>
    </source>
</evidence>
<dbReference type="Pfam" id="PF07714">
    <property type="entry name" value="PK_Tyr_Ser-Thr"/>
    <property type="match status" value="1"/>
</dbReference>
<keyword evidence="2" id="KW-0547">Nucleotide-binding</keyword>
<accession>A0A2P4PSZ5</accession>
<proteinExistence type="predicted"/>
<dbReference type="PROSITE" id="PS50011">
    <property type="entry name" value="PROTEIN_KINASE_DOM"/>
    <property type="match status" value="1"/>
</dbReference>
<reference evidence="6 7" key="2">
    <citation type="journal article" date="2018" name="New Phytol.">
        <title>High intraspecific genome diversity in the model arbuscular mycorrhizal symbiont Rhizophagus irregularis.</title>
        <authorList>
            <person name="Chen E.C.H."/>
            <person name="Morin E."/>
            <person name="Beaudet D."/>
            <person name="Noel J."/>
            <person name="Yildirir G."/>
            <person name="Ndikumana S."/>
            <person name="Charron P."/>
            <person name="St-Onge C."/>
            <person name="Giorgi J."/>
            <person name="Kruger M."/>
            <person name="Marton T."/>
            <person name="Ropars J."/>
            <person name="Grigoriev I.V."/>
            <person name="Hainaut M."/>
            <person name="Henrissat B."/>
            <person name="Roux C."/>
            <person name="Martin F."/>
            <person name="Corradi N."/>
        </authorList>
    </citation>
    <scope>NUCLEOTIDE SEQUENCE [LARGE SCALE GENOMIC DNA]</scope>
    <source>
        <strain evidence="6 7">DAOM 197198</strain>
    </source>
</reference>
<dbReference type="SUPFAM" id="SSF56112">
    <property type="entry name" value="Protein kinase-like (PK-like)"/>
    <property type="match status" value="1"/>
</dbReference>